<keyword evidence="2" id="KW-1185">Reference proteome</keyword>
<evidence type="ECO:0000313" key="1">
    <source>
        <dbReference type="EMBL" id="CBY02232.1"/>
    </source>
</evidence>
<protein>
    <submittedName>
        <fullName evidence="1">Predicted protein</fullName>
    </submittedName>
</protein>
<dbReference type="InParanoid" id="E5ACN0"/>
<name>E5ACN0_LEPMJ</name>
<dbReference type="VEuPathDB" id="FungiDB:LEMA_P010190.1"/>
<proteinExistence type="predicted"/>
<dbReference type="AlphaFoldDB" id="E5ACN0"/>
<dbReference type="Proteomes" id="UP000002668">
    <property type="component" value="Genome"/>
</dbReference>
<dbReference type="HOGENOM" id="CLU_2498275_0_0_1"/>
<reference evidence="2" key="1">
    <citation type="journal article" date="2011" name="Nat. Commun.">
        <title>Effector diversification within compartments of the Leptosphaeria maculans genome affected by Repeat-Induced Point mutations.</title>
        <authorList>
            <person name="Rouxel T."/>
            <person name="Grandaubert J."/>
            <person name="Hane J.K."/>
            <person name="Hoede C."/>
            <person name="van de Wouw A.P."/>
            <person name="Couloux A."/>
            <person name="Dominguez V."/>
            <person name="Anthouard V."/>
            <person name="Bally P."/>
            <person name="Bourras S."/>
            <person name="Cozijnsen A.J."/>
            <person name="Ciuffetti L.M."/>
            <person name="Degrave A."/>
            <person name="Dilmaghani A."/>
            <person name="Duret L."/>
            <person name="Fudal I."/>
            <person name="Goodwin S.B."/>
            <person name="Gout L."/>
            <person name="Glaser N."/>
            <person name="Linglin J."/>
            <person name="Kema G.H.J."/>
            <person name="Lapalu N."/>
            <person name="Lawrence C.B."/>
            <person name="May K."/>
            <person name="Meyer M."/>
            <person name="Ollivier B."/>
            <person name="Poulain J."/>
            <person name="Schoch C.L."/>
            <person name="Simon A."/>
            <person name="Spatafora J.W."/>
            <person name="Stachowiak A."/>
            <person name="Turgeon B.G."/>
            <person name="Tyler B.M."/>
            <person name="Vincent D."/>
            <person name="Weissenbach J."/>
            <person name="Amselem J."/>
            <person name="Quesneville H."/>
            <person name="Oliver R.P."/>
            <person name="Wincker P."/>
            <person name="Balesdent M.-H."/>
            <person name="Howlett B.J."/>
        </authorList>
    </citation>
    <scope>NUCLEOTIDE SEQUENCE [LARGE SCALE GENOMIC DNA]</scope>
    <source>
        <strain evidence="2">JN3 / isolate v23.1.3 / race Av1-4-5-6-7-8</strain>
    </source>
</reference>
<evidence type="ECO:0000313" key="2">
    <source>
        <dbReference type="Proteomes" id="UP000002668"/>
    </source>
</evidence>
<organism evidence="1 2">
    <name type="scientific">Leptosphaeria maculans (strain JN3 / isolate v23.1.3 / race Av1-4-5-6-7-8)</name>
    <name type="common">Blackleg fungus</name>
    <name type="synonym">Phoma lingam</name>
    <dbReference type="NCBI Taxonomy" id="985895"/>
    <lineage>
        <taxon>Eukaryota</taxon>
        <taxon>Fungi</taxon>
        <taxon>Dikarya</taxon>
        <taxon>Ascomycota</taxon>
        <taxon>Pezizomycotina</taxon>
        <taxon>Dothideomycetes</taxon>
        <taxon>Pleosporomycetidae</taxon>
        <taxon>Pleosporales</taxon>
        <taxon>Pleosporineae</taxon>
        <taxon>Leptosphaeriaceae</taxon>
        <taxon>Plenodomus</taxon>
        <taxon>Plenodomus lingam/Leptosphaeria maculans species complex</taxon>
    </lineage>
</organism>
<gene>
    <name evidence="1" type="ORF">LEMA_P010190.1</name>
</gene>
<sequence>MAVLRESDPPLEVIPEDVSRVESRHRHPNVLPFFALPSPSSTLNLALVSATGISYPVAGSCHGYLDTLLYSTVLLSTVDSKTAKIP</sequence>
<dbReference type="EMBL" id="FP929139">
    <property type="protein sequence ID" value="CBY02232.1"/>
    <property type="molecule type" value="Genomic_DNA"/>
</dbReference>
<accession>E5ACN0</accession>